<organism evidence="2 3">
    <name type="scientific">Pleomassaria siparia CBS 279.74</name>
    <dbReference type="NCBI Taxonomy" id="1314801"/>
    <lineage>
        <taxon>Eukaryota</taxon>
        <taxon>Fungi</taxon>
        <taxon>Dikarya</taxon>
        <taxon>Ascomycota</taxon>
        <taxon>Pezizomycotina</taxon>
        <taxon>Dothideomycetes</taxon>
        <taxon>Pleosporomycetidae</taxon>
        <taxon>Pleosporales</taxon>
        <taxon>Pleomassariaceae</taxon>
        <taxon>Pleomassaria</taxon>
    </lineage>
</organism>
<dbReference type="AlphaFoldDB" id="A0A6G1KGG2"/>
<protein>
    <recommendedName>
        <fullName evidence="4">Myb-like domain-containing protein</fullName>
    </recommendedName>
</protein>
<reference evidence="2" key="1">
    <citation type="journal article" date="2020" name="Stud. Mycol.">
        <title>101 Dothideomycetes genomes: a test case for predicting lifestyles and emergence of pathogens.</title>
        <authorList>
            <person name="Haridas S."/>
            <person name="Albert R."/>
            <person name="Binder M."/>
            <person name="Bloem J."/>
            <person name="Labutti K."/>
            <person name="Salamov A."/>
            <person name="Andreopoulos B."/>
            <person name="Baker S."/>
            <person name="Barry K."/>
            <person name="Bills G."/>
            <person name="Bluhm B."/>
            <person name="Cannon C."/>
            <person name="Castanera R."/>
            <person name="Culley D."/>
            <person name="Daum C."/>
            <person name="Ezra D."/>
            <person name="Gonzalez J."/>
            <person name="Henrissat B."/>
            <person name="Kuo A."/>
            <person name="Liang C."/>
            <person name="Lipzen A."/>
            <person name="Lutzoni F."/>
            <person name="Magnuson J."/>
            <person name="Mondo S."/>
            <person name="Nolan M."/>
            <person name="Ohm R."/>
            <person name="Pangilinan J."/>
            <person name="Park H.-J."/>
            <person name="Ramirez L."/>
            <person name="Alfaro M."/>
            <person name="Sun H."/>
            <person name="Tritt A."/>
            <person name="Yoshinaga Y."/>
            <person name="Zwiers L.-H."/>
            <person name="Turgeon B."/>
            <person name="Goodwin S."/>
            <person name="Spatafora J."/>
            <person name="Crous P."/>
            <person name="Grigoriev I."/>
        </authorList>
    </citation>
    <scope>NUCLEOTIDE SEQUENCE</scope>
    <source>
        <strain evidence="2">CBS 279.74</strain>
    </source>
</reference>
<feature type="compositionally biased region" description="Basic and acidic residues" evidence="1">
    <location>
        <begin position="73"/>
        <end position="84"/>
    </location>
</feature>
<dbReference type="EMBL" id="MU005767">
    <property type="protein sequence ID" value="KAF2711501.1"/>
    <property type="molecule type" value="Genomic_DNA"/>
</dbReference>
<accession>A0A6G1KGG2</accession>
<name>A0A6G1KGG2_9PLEO</name>
<feature type="compositionally biased region" description="Basic and acidic residues" evidence="1">
    <location>
        <begin position="126"/>
        <end position="146"/>
    </location>
</feature>
<dbReference type="Proteomes" id="UP000799428">
    <property type="component" value="Unassembled WGS sequence"/>
</dbReference>
<gene>
    <name evidence="2" type="ORF">K504DRAFT_532084</name>
</gene>
<feature type="region of interest" description="Disordered" evidence="1">
    <location>
        <begin position="73"/>
        <end position="146"/>
    </location>
</feature>
<proteinExistence type="predicted"/>
<keyword evidence="3" id="KW-1185">Reference proteome</keyword>
<evidence type="ECO:0008006" key="4">
    <source>
        <dbReference type="Google" id="ProtNLM"/>
    </source>
</evidence>
<dbReference type="OrthoDB" id="5371646at2759"/>
<evidence type="ECO:0000313" key="3">
    <source>
        <dbReference type="Proteomes" id="UP000799428"/>
    </source>
</evidence>
<evidence type="ECO:0000313" key="2">
    <source>
        <dbReference type="EMBL" id="KAF2711501.1"/>
    </source>
</evidence>
<sequence>MSDNEVDTGKSAGKGWTDRERLVYLVAIMENSPISKADINAAPRPLGRTAIACERMIGRLKASYKDDLEALKAGKPMVHGDGEATSKTPRTPKTPKTPRTPKRKANDPEGGDDTAGASPKKRGRSKKEVDTAVKDEVEDHHLIADI</sequence>
<evidence type="ECO:0000256" key="1">
    <source>
        <dbReference type="SAM" id="MobiDB-lite"/>
    </source>
</evidence>